<feature type="transmembrane region" description="Helical" evidence="2">
    <location>
        <begin position="405"/>
        <end position="424"/>
    </location>
</feature>
<dbReference type="InParanoid" id="A0A1I5J7W1"/>
<feature type="transmembrane region" description="Helical" evidence="2">
    <location>
        <begin position="173"/>
        <end position="206"/>
    </location>
</feature>
<keyword evidence="2" id="KW-1133">Transmembrane helix</keyword>
<sequence>MSRPGDADGWAPLDPELDREAQGNPQPAGPEPASQPPQAAWPQAAPQPYGQPYGPEQGQGHPAGSPYWQGAPAQPPGAYGTGEYRPAPYAQGQYATGEYATGQYAQGQYAQGQYTEGQYGQGQYGQGQYGPGQYGPGPYGGGYGMPPVKRPWTVETPEGVPFHRMARTEVHRWWRPLVGTVGIAAVGMALALGLMIIGIIVTVAVTGDAPEPSGNESVFENDTADLAFNLGALAMFLPVALAAAWVVQRRRPGTLSSVAGRLRWRWLLACCGLAILFCAVSYGTSIIAATGLDDQSGGDEHWVGWGRFLGPAIVIVLLVPFQAAAEEYAFRGWMLQAVGACTLETARGRAGRAFSTVFRTPWPGIVVGSALFTAGHGYTGWGILDIFAFGAIAAWLVVRTGGLEAGIALHVFNNLMAFLFPAAVGELDIEQGSVPWQVVVADIVPMVLFAAAVVWLARRMKVRTVTGGPDADDPPVTAATEPAHAS</sequence>
<gene>
    <name evidence="4" type="ORF">SAMN04489713_108372</name>
</gene>
<reference evidence="4 5" key="1">
    <citation type="submission" date="2016-10" db="EMBL/GenBank/DDBJ databases">
        <authorList>
            <person name="de Groot N.N."/>
        </authorList>
    </citation>
    <scope>NUCLEOTIDE SEQUENCE [LARGE SCALE GENOMIC DNA]</scope>
    <source>
        <strain evidence="4 5">DSM 43067</strain>
    </source>
</reference>
<feature type="transmembrane region" description="Helical" evidence="2">
    <location>
        <begin position="353"/>
        <end position="372"/>
    </location>
</feature>
<evidence type="ECO:0000256" key="1">
    <source>
        <dbReference type="SAM" id="MobiDB-lite"/>
    </source>
</evidence>
<dbReference type="Pfam" id="PF02517">
    <property type="entry name" value="Rce1-like"/>
    <property type="match status" value="1"/>
</dbReference>
<organism evidence="4 5">
    <name type="scientific">Actinomadura madurae</name>
    <dbReference type="NCBI Taxonomy" id="1993"/>
    <lineage>
        <taxon>Bacteria</taxon>
        <taxon>Bacillati</taxon>
        <taxon>Actinomycetota</taxon>
        <taxon>Actinomycetes</taxon>
        <taxon>Streptosporangiales</taxon>
        <taxon>Thermomonosporaceae</taxon>
        <taxon>Actinomadura</taxon>
    </lineage>
</organism>
<dbReference type="eggNOG" id="COG1266">
    <property type="taxonomic scope" value="Bacteria"/>
</dbReference>
<keyword evidence="2" id="KW-0472">Membrane</keyword>
<feature type="transmembrane region" description="Helical" evidence="2">
    <location>
        <begin position="226"/>
        <end position="246"/>
    </location>
</feature>
<keyword evidence="5" id="KW-1185">Reference proteome</keyword>
<feature type="transmembrane region" description="Helical" evidence="2">
    <location>
        <begin position="436"/>
        <end position="457"/>
    </location>
</feature>
<dbReference type="AlphaFoldDB" id="A0A1I5J7W1"/>
<feature type="domain" description="CAAX prenyl protease 2/Lysostaphin resistance protein A-like" evidence="3">
    <location>
        <begin position="311"/>
        <end position="416"/>
    </location>
</feature>
<evidence type="ECO:0000313" key="4">
    <source>
        <dbReference type="EMBL" id="SFO68822.1"/>
    </source>
</evidence>
<dbReference type="GO" id="GO:0006508">
    <property type="term" value="P:proteolysis"/>
    <property type="evidence" value="ECO:0007669"/>
    <property type="project" value="UniProtKB-KW"/>
</dbReference>
<keyword evidence="4" id="KW-0645">Protease</keyword>
<feature type="transmembrane region" description="Helical" evidence="2">
    <location>
        <begin position="308"/>
        <end position="325"/>
    </location>
</feature>
<feature type="region of interest" description="Disordered" evidence="1">
    <location>
        <begin position="1"/>
        <end position="84"/>
    </location>
</feature>
<protein>
    <submittedName>
        <fullName evidence="4">Membrane protease YdiL, CAAX protease family</fullName>
    </submittedName>
</protein>
<keyword evidence="4" id="KW-0378">Hydrolase</keyword>
<accession>A0A1I5J7W1</accession>
<dbReference type="InterPro" id="IPR003675">
    <property type="entry name" value="Rce1/LyrA-like_dom"/>
</dbReference>
<dbReference type="STRING" id="1993.SAMN04489713_108372"/>
<dbReference type="RefSeq" id="WP_143118569.1">
    <property type="nucleotide sequence ID" value="NZ_FOVH01000008.1"/>
</dbReference>
<feature type="compositionally biased region" description="Low complexity" evidence="1">
    <location>
        <begin position="36"/>
        <end position="60"/>
    </location>
</feature>
<evidence type="ECO:0000259" key="3">
    <source>
        <dbReference type="Pfam" id="PF02517"/>
    </source>
</evidence>
<feature type="transmembrane region" description="Helical" evidence="2">
    <location>
        <begin position="378"/>
        <end position="398"/>
    </location>
</feature>
<evidence type="ECO:0000313" key="5">
    <source>
        <dbReference type="Proteomes" id="UP000183413"/>
    </source>
</evidence>
<name>A0A1I5J7W1_9ACTN</name>
<proteinExistence type="predicted"/>
<evidence type="ECO:0000256" key="2">
    <source>
        <dbReference type="SAM" id="Phobius"/>
    </source>
</evidence>
<dbReference type="GO" id="GO:0004175">
    <property type="term" value="F:endopeptidase activity"/>
    <property type="evidence" value="ECO:0007669"/>
    <property type="project" value="UniProtKB-ARBA"/>
</dbReference>
<dbReference type="EMBL" id="FOVH01000008">
    <property type="protein sequence ID" value="SFO68822.1"/>
    <property type="molecule type" value="Genomic_DNA"/>
</dbReference>
<feature type="transmembrane region" description="Helical" evidence="2">
    <location>
        <begin position="266"/>
        <end position="288"/>
    </location>
</feature>
<dbReference type="Proteomes" id="UP000183413">
    <property type="component" value="Unassembled WGS sequence"/>
</dbReference>
<keyword evidence="2" id="KW-0812">Transmembrane</keyword>
<feature type="region of interest" description="Disordered" evidence="1">
    <location>
        <begin position="467"/>
        <end position="486"/>
    </location>
</feature>
<dbReference type="GO" id="GO:0080120">
    <property type="term" value="P:CAAX-box protein maturation"/>
    <property type="evidence" value="ECO:0007669"/>
    <property type="project" value="UniProtKB-ARBA"/>
</dbReference>